<keyword evidence="6" id="KW-1185">Reference proteome</keyword>
<dbReference type="GO" id="GO:0005634">
    <property type="term" value="C:nucleus"/>
    <property type="evidence" value="ECO:0007669"/>
    <property type="project" value="UniProtKB-SubCell"/>
</dbReference>
<dbReference type="GO" id="GO:0000981">
    <property type="term" value="F:DNA-binding transcription factor activity, RNA polymerase II-specific"/>
    <property type="evidence" value="ECO:0007669"/>
    <property type="project" value="TreeGrafter"/>
</dbReference>
<evidence type="ECO:0000256" key="3">
    <source>
        <dbReference type="SAM" id="MobiDB-lite"/>
    </source>
</evidence>
<dbReference type="GO" id="GO:0000978">
    <property type="term" value="F:RNA polymerase II cis-regulatory region sequence-specific DNA binding"/>
    <property type="evidence" value="ECO:0007669"/>
    <property type="project" value="TreeGrafter"/>
</dbReference>
<feature type="region of interest" description="Disordered" evidence="3">
    <location>
        <begin position="68"/>
        <end position="124"/>
    </location>
</feature>
<gene>
    <name evidence="5" type="ORF">MSAN_00113100</name>
</gene>
<evidence type="ECO:0000259" key="4">
    <source>
        <dbReference type="PROSITE" id="PS50039"/>
    </source>
</evidence>
<evidence type="ECO:0000256" key="1">
    <source>
        <dbReference type="ARBA" id="ARBA00023125"/>
    </source>
</evidence>
<dbReference type="InterPro" id="IPR036390">
    <property type="entry name" value="WH_DNA-bd_sf"/>
</dbReference>
<dbReference type="GO" id="GO:0030154">
    <property type="term" value="P:cell differentiation"/>
    <property type="evidence" value="ECO:0007669"/>
    <property type="project" value="TreeGrafter"/>
</dbReference>
<dbReference type="InterPro" id="IPR001766">
    <property type="entry name" value="Fork_head_dom"/>
</dbReference>
<dbReference type="PROSITE" id="PS50039">
    <property type="entry name" value="FORK_HEAD_3"/>
    <property type="match status" value="1"/>
</dbReference>
<dbReference type="OrthoDB" id="5954824at2759"/>
<dbReference type="GO" id="GO:0009653">
    <property type="term" value="P:anatomical structure morphogenesis"/>
    <property type="evidence" value="ECO:0007669"/>
    <property type="project" value="TreeGrafter"/>
</dbReference>
<keyword evidence="1 2" id="KW-0238">DNA-binding</keyword>
<dbReference type="PANTHER" id="PTHR11829">
    <property type="entry name" value="FORKHEAD BOX PROTEIN"/>
    <property type="match status" value="1"/>
</dbReference>
<name>A0A8H6ZDC1_9AGAR</name>
<dbReference type="Pfam" id="PF00250">
    <property type="entry name" value="Forkhead"/>
    <property type="match status" value="1"/>
</dbReference>
<proteinExistence type="predicted"/>
<dbReference type="SMART" id="SM00339">
    <property type="entry name" value="FH"/>
    <property type="match status" value="1"/>
</dbReference>
<dbReference type="Proteomes" id="UP000623467">
    <property type="component" value="Unassembled WGS sequence"/>
</dbReference>
<dbReference type="SUPFAM" id="SSF46785">
    <property type="entry name" value="Winged helix' DNA-binding domain"/>
    <property type="match status" value="1"/>
</dbReference>
<feature type="region of interest" description="Disordered" evidence="3">
    <location>
        <begin position="287"/>
        <end position="308"/>
    </location>
</feature>
<feature type="compositionally biased region" description="Polar residues" evidence="3">
    <location>
        <begin position="72"/>
        <end position="88"/>
    </location>
</feature>
<dbReference type="InterPro" id="IPR050211">
    <property type="entry name" value="FOX_domain-containing"/>
</dbReference>
<dbReference type="CDD" id="cd00059">
    <property type="entry name" value="FH_FOX"/>
    <property type="match status" value="1"/>
</dbReference>
<accession>A0A8H6ZDC1</accession>
<feature type="DNA-binding region" description="Fork-head" evidence="2">
    <location>
        <begin position="196"/>
        <end position="291"/>
    </location>
</feature>
<dbReference type="InterPro" id="IPR036388">
    <property type="entry name" value="WH-like_DNA-bd_sf"/>
</dbReference>
<dbReference type="EMBL" id="JACAZH010000001">
    <property type="protein sequence ID" value="KAF7376953.1"/>
    <property type="molecule type" value="Genomic_DNA"/>
</dbReference>
<evidence type="ECO:0000256" key="2">
    <source>
        <dbReference type="PROSITE-ProRule" id="PRU00089"/>
    </source>
</evidence>
<evidence type="ECO:0000313" key="6">
    <source>
        <dbReference type="Proteomes" id="UP000623467"/>
    </source>
</evidence>
<protein>
    <submittedName>
        <fullName evidence="5">Fork-head domain-containing protein</fullName>
    </submittedName>
</protein>
<dbReference type="PANTHER" id="PTHR11829:SF343">
    <property type="entry name" value="FORK-HEAD DOMAIN-CONTAINING PROTEIN"/>
    <property type="match status" value="1"/>
</dbReference>
<keyword evidence="2" id="KW-0539">Nucleus</keyword>
<comment type="subcellular location">
    <subcellularLocation>
        <location evidence="2">Nucleus</location>
    </subcellularLocation>
</comment>
<dbReference type="PRINTS" id="PR00053">
    <property type="entry name" value="FORKHEAD"/>
</dbReference>
<comment type="caution">
    <text evidence="5">The sequence shown here is derived from an EMBL/GenBank/DDBJ whole genome shotgun (WGS) entry which is preliminary data.</text>
</comment>
<dbReference type="AlphaFoldDB" id="A0A8H6ZDC1"/>
<dbReference type="Gene3D" id="1.10.10.10">
    <property type="entry name" value="Winged helix-like DNA-binding domain superfamily/Winged helix DNA-binding domain"/>
    <property type="match status" value="1"/>
</dbReference>
<reference evidence="5" key="1">
    <citation type="submission" date="2020-05" db="EMBL/GenBank/DDBJ databases">
        <title>Mycena genomes resolve the evolution of fungal bioluminescence.</title>
        <authorList>
            <person name="Tsai I.J."/>
        </authorList>
    </citation>
    <scope>NUCLEOTIDE SEQUENCE</scope>
    <source>
        <strain evidence="5">160909Yilan</strain>
    </source>
</reference>
<sequence>MPQQWSYLAMEQEPFQFMPQQWSSFAVKQEPFCNNCSTAEESELSSPELSISDILVDFDDPYATINFHPPSDETQQTGPPHSLESLSGNLVGGNFSAPLERSGNTPHHDQHRPSLTAPTSAPQTQFQVEVPRIDTLRGPSTHQQAGFPLGAFFGPTSTPGFYGASAADHYLRVALGIPRDEPVSLWSIIDPPNGEKPPVPLRLLIGLAIYGSDQKSLTLQGIYDALSDRFKYFRAQDDIGIQSWRKSVRHALYLYSLFTKIERGKADPGKGCYWILDVAASVEGQYTRPRKRKNKGKDDEVERKTLGSWSNKCNPRHYEARPDFGSSSDPFVSQLNESSFAQAFEESYLRFQPLMNSDASSTGW</sequence>
<evidence type="ECO:0000313" key="5">
    <source>
        <dbReference type="EMBL" id="KAF7376953.1"/>
    </source>
</evidence>
<organism evidence="5 6">
    <name type="scientific">Mycena sanguinolenta</name>
    <dbReference type="NCBI Taxonomy" id="230812"/>
    <lineage>
        <taxon>Eukaryota</taxon>
        <taxon>Fungi</taxon>
        <taxon>Dikarya</taxon>
        <taxon>Basidiomycota</taxon>
        <taxon>Agaricomycotina</taxon>
        <taxon>Agaricomycetes</taxon>
        <taxon>Agaricomycetidae</taxon>
        <taxon>Agaricales</taxon>
        <taxon>Marasmiineae</taxon>
        <taxon>Mycenaceae</taxon>
        <taxon>Mycena</taxon>
    </lineage>
</organism>
<feature type="compositionally biased region" description="Basic and acidic residues" evidence="3">
    <location>
        <begin position="296"/>
        <end position="305"/>
    </location>
</feature>
<feature type="domain" description="Fork-head" evidence="4">
    <location>
        <begin position="196"/>
        <end position="291"/>
    </location>
</feature>